<comment type="caution">
    <text evidence="1">The sequence shown here is derived from an EMBL/GenBank/DDBJ whole genome shotgun (WGS) entry which is preliminary data.</text>
</comment>
<dbReference type="Proteomes" id="UP000298030">
    <property type="component" value="Unassembled WGS sequence"/>
</dbReference>
<evidence type="ECO:0000313" key="2">
    <source>
        <dbReference type="Proteomes" id="UP000298030"/>
    </source>
</evidence>
<keyword evidence="2" id="KW-1185">Reference proteome</keyword>
<reference evidence="1 2" key="1">
    <citation type="journal article" date="2019" name="Nat. Ecol. Evol.">
        <title>Megaphylogeny resolves global patterns of mushroom evolution.</title>
        <authorList>
            <person name="Varga T."/>
            <person name="Krizsan K."/>
            <person name="Foldi C."/>
            <person name="Dima B."/>
            <person name="Sanchez-Garcia M."/>
            <person name="Sanchez-Ramirez S."/>
            <person name="Szollosi G.J."/>
            <person name="Szarkandi J.G."/>
            <person name="Papp V."/>
            <person name="Albert L."/>
            <person name="Andreopoulos W."/>
            <person name="Angelini C."/>
            <person name="Antonin V."/>
            <person name="Barry K.W."/>
            <person name="Bougher N.L."/>
            <person name="Buchanan P."/>
            <person name="Buyck B."/>
            <person name="Bense V."/>
            <person name="Catcheside P."/>
            <person name="Chovatia M."/>
            <person name="Cooper J."/>
            <person name="Damon W."/>
            <person name="Desjardin D."/>
            <person name="Finy P."/>
            <person name="Geml J."/>
            <person name="Haridas S."/>
            <person name="Hughes K."/>
            <person name="Justo A."/>
            <person name="Karasinski D."/>
            <person name="Kautmanova I."/>
            <person name="Kiss B."/>
            <person name="Kocsube S."/>
            <person name="Kotiranta H."/>
            <person name="LaButti K.M."/>
            <person name="Lechner B.E."/>
            <person name="Liimatainen K."/>
            <person name="Lipzen A."/>
            <person name="Lukacs Z."/>
            <person name="Mihaltcheva S."/>
            <person name="Morgado L.N."/>
            <person name="Niskanen T."/>
            <person name="Noordeloos M.E."/>
            <person name="Ohm R.A."/>
            <person name="Ortiz-Santana B."/>
            <person name="Ovrebo C."/>
            <person name="Racz N."/>
            <person name="Riley R."/>
            <person name="Savchenko A."/>
            <person name="Shiryaev A."/>
            <person name="Soop K."/>
            <person name="Spirin V."/>
            <person name="Szebenyi C."/>
            <person name="Tomsovsky M."/>
            <person name="Tulloss R.E."/>
            <person name="Uehling J."/>
            <person name="Grigoriev I.V."/>
            <person name="Vagvolgyi C."/>
            <person name="Papp T."/>
            <person name="Martin F.M."/>
            <person name="Miettinen O."/>
            <person name="Hibbett D.S."/>
            <person name="Nagy L.G."/>
        </authorList>
    </citation>
    <scope>NUCLEOTIDE SEQUENCE [LARGE SCALE GENOMIC DNA]</scope>
    <source>
        <strain evidence="1 2">FP101781</strain>
    </source>
</reference>
<dbReference type="AlphaFoldDB" id="A0A4Y7T8N5"/>
<accession>A0A4Y7T8N5</accession>
<gene>
    <name evidence="1" type="ORF">FA13DRAFT_543119</name>
</gene>
<protein>
    <submittedName>
        <fullName evidence="1">Uncharacterized protein</fullName>
    </submittedName>
</protein>
<proteinExistence type="predicted"/>
<name>A0A4Y7T8N5_COPMI</name>
<sequence length="125" mass="14262">MITYLLFISIPLLVGLITAFRITTYRAYNSLPLYIVPIPPLRLPHSPSSLTFLFCSDFCLDRSLCVFFTLVSFEIYPSATHPPLHPPSLYPHLSSLSPSSALYHRARPPISAHFLTDVRWLEWPC</sequence>
<organism evidence="1 2">
    <name type="scientific">Coprinellus micaceus</name>
    <name type="common">Glistening ink-cap mushroom</name>
    <name type="synonym">Coprinus micaceus</name>
    <dbReference type="NCBI Taxonomy" id="71717"/>
    <lineage>
        <taxon>Eukaryota</taxon>
        <taxon>Fungi</taxon>
        <taxon>Dikarya</taxon>
        <taxon>Basidiomycota</taxon>
        <taxon>Agaricomycotina</taxon>
        <taxon>Agaricomycetes</taxon>
        <taxon>Agaricomycetidae</taxon>
        <taxon>Agaricales</taxon>
        <taxon>Agaricineae</taxon>
        <taxon>Psathyrellaceae</taxon>
        <taxon>Coprinellus</taxon>
    </lineage>
</organism>
<dbReference type="EMBL" id="QPFP01000023">
    <property type="protein sequence ID" value="TEB30314.1"/>
    <property type="molecule type" value="Genomic_DNA"/>
</dbReference>
<evidence type="ECO:0000313" key="1">
    <source>
        <dbReference type="EMBL" id="TEB30314.1"/>
    </source>
</evidence>